<dbReference type="AlphaFoldDB" id="A0AB34J6T8"/>
<protein>
    <recommendedName>
        <fullName evidence="4">Mannosyltransferase</fullName>
    </recommendedName>
</protein>
<comment type="caution">
    <text evidence="2">The sequence shown here is derived from an EMBL/GenBank/DDBJ whole genome shotgun (WGS) entry which is preliminary data.</text>
</comment>
<gene>
    <name evidence="2" type="ORF">AB1Y20_005608</name>
</gene>
<organism evidence="2 3">
    <name type="scientific">Prymnesium parvum</name>
    <name type="common">Toxic golden alga</name>
    <dbReference type="NCBI Taxonomy" id="97485"/>
    <lineage>
        <taxon>Eukaryota</taxon>
        <taxon>Haptista</taxon>
        <taxon>Haptophyta</taxon>
        <taxon>Prymnesiophyceae</taxon>
        <taxon>Prymnesiales</taxon>
        <taxon>Prymnesiaceae</taxon>
        <taxon>Prymnesium</taxon>
    </lineage>
</organism>
<keyword evidence="1" id="KW-0732">Signal</keyword>
<dbReference type="Proteomes" id="UP001515480">
    <property type="component" value="Unassembled WGS sequence"/>
</dbReference>
<evidence type="ECO:0000313" key="2">
    <source>
        <dbReference type="EMBL" id="KAL1512348.1"/>
    </source>
</evidence>
<keyword evidence="3" id="KW-1185">Reference proteome</keyword>
<feature type="chain" id="PRO_5044349073" description="Mannosyltransferase" evidence="1">
    <location>
        <begin position="24"/>
        <end position="196"/>
    </location>
</feature>
<sequence length="196" mass="20184">MPSLCPARALPACALLLLGGAYAWRPPSPPPPPPPPPPFHWSQAWATAGLSTLLLAGPVRRVGVPSLLRLARATLSPTERALGASIFAAFSLSRGRLLVSRAAPAVVARALVLNASSPLHHRLLAPLCGLGVLPLTARSATLAAALPAVVLAARAAYSLLPFPYKEMVFCSAMFGGLTPFAAAISVEAAQRLAPPS</sequence>
<evidence type="ECO:0000313" key="3">
    <source>
        <dbReference type="Proteomes" id="UP001515480"/>
    </source>
</evidence>
<evidence type="ECO:0000256" key="1">
    <source>
        <dbReference type="SAM" id="SignalP"/>
    </source>
</evidence>
<reference evidence="2 3" key="1">
    <citation type="journal article" date="2024" name="Science">
        <title>Giant polyketide synthase enzymes in the biosynthesis of giant marine polyether toxins.</title>
        <authorList>
            <person name="Fallon T.R."/>
            <person name="Shende V.V."/>
            <person name="Wierzbicki I.H."/>
            <person name="Pendleton A.L."/>
            <person name="Watervoot N.F."/>
            <person name="Auber R.P."/>
            <person name="Gonzalez D.J."/>
            <person name="Wisecaver J.H."/>
            <person name="Moore B.S."/>
        </authorList>
    </citation>
    <scope>NUCLEOTIDE SEQUENCE [LARGE SCALE GENOMIC DNA]</scope>
    <source>
        <strain evidence="2 3">12B1</strain>
    </source>
</reference>
<evidence type="ECO:0008006" key="4">
    <source>
        <dbReference type="Google" id="ProtNLM"/>
    </source>
</evidence>
<proteinExistence type="predicted"/>
<dbReference type="EMBL" id="JBGBPQ010000013">
    <property type="protein sequence ID" value="KAL1512348.1"/>
    <property type="molecule type" value="Genomic_DNA"/>
</dbReference>
<accession>A0AB34J6T8</accession>
<feature type="signal peptide" evidence="1">
    <location>
        <begin position="1"/>
        <end position="23"/>
    </location>
</feature>
<name>A0AB34J6T8_PRYPA</name>